<gene>
    <name evidence="1" type="ORF">DVH24_038155</name>
</gene>
<evidence type="ECO:0000313" key="1">
    <source>
        <dbReference type="EMBL" id="RXI03881.1"/>
    </source>
</evidence>
<proteinExistence type="predicted"/>
<dbReference type="EMBL" id="RDQH01000329">
    <property type="protein sequence ID" value="RXI03881.1"/>
    <property type="molecule type" value="Genomic_DNA"/>
</dbReference>
<organism evidence="1 2">
    <name type="scientific">Malus domestica</name>
    <name type="common">Apple</name>
    <name type="synonym">Pyrus malus</name>
    <dbReference type="NCBI Taxonomy" id="3750"/>
    <lineage>
        <taxon>Eukaryota</taxon>
        <taxon>Viridiplantae</taxon>
        <taxon>Streptophyta</taxon>
        <taxon>Embryophyta</taxon>
        <taxon>Tracheophyta</taxon>
        <taxon>Spermatophyta</taxon>
        <taxon>Magnoliopsida</taxon>
        <taxon>eudicotyledons</taxon>
        <taxon>Gunneridae</taxon>
        <taxon>Pentapetalae</taxon>
        <taxon>rosids</taxon>
        <taxon>fabids</taxon>
        <taxon>Rosales</taxon>
        <taxon>Rosaceae</taxon>
        <taxon>Amygdaloideae</taxon>
        <taxon>Maleae</taxon>
        <taxon>Malus</taxon>
    </lineage>
</organism>
<dbReference type="AlphaFoldDB" id="A0A498K8M1"/>
<comment type="caution">
    <text evidence="1">The sequence shown here is derived from an EMBL/GenBank/DDBJ whole genome shotgun (WGS) entry which is preliminary data.</text>
</comment>
<keyword evidence="2" id="KW-1185">Reference proteome</keyword>
<name>A0A498K8M1_MALDO</name>
<evidence type="ECO:0000313" key="2">
    <source>
        <dbReference type="Proteomes" id="UP000290289"/>
    </source>
</evidence>
<dbReference type="Proteomes" id="UP000290289">
    <property type="component" value="Chromosome 3"/>
</dbReference>
<sequence length="92" mass="10318">MEPEASELPKCLVLGGITFTKRRRNTSLTTIEGNTLSAKQRAKWQGLHPQRAPLPIYCNPYIHTVKWNQHQCGRSPNIGVNHDTSLCSCAFV</sequence>
<protein>
    <submittedName>
        <fullName evidence="1">Uncharacterized protein</fullName>
    </submittedName>
</protein>
<reference evidence="1 2" key="1">
    <citation type="submission" date="2018-10" db="EMBL/GenBank/DDBJ databases">
        <title>A high-quality apple genome assembly.</title>
        <authorList>
            <person name="Hu J."/>
        </authorList>
    </citation>
    <scope>NUCLEOTIDE SEQUENCE [LARGE SCALE GENOMIC DNA]</scope>
    <source>
        <strain evidence="2">cv. HFTH1</strain>
        <tissue evidence="1">Young leaf</tissue>
    </source>
</reference>
<accession>A0A498K8M1</accession>